<gene>
    <name evidence="1" type="ORF">Lspi_0405</name>
</gene>
<comment type="caution">
    <text evidence="1">The sequence shown here is derived from an EMBL/GenBank/DDBJ whole genome shotgun (WGS) entry which is preliminary data.</text>
</comment>
<dbReference type="RefSeq" id="WP_065238361.1">
    <property type="nucleotide sequence ID" value="NZ_LNYX01000005.1"/>
</dbReference>
<accession>A0A0W0Z982</accession>
<dbReference type="AlphaFoldDB" id="A0A0W0Z982"/>
<dbReference type="STRING" id="452.Lspi_0405"/>
<sequence length="554" mass="63202">MSNKQKVNTEQYLVIKNLNNYMKSHNLPITLDKGGICHALSTLYIKYVLDGKEKEFEELLAYIAQKIPIPGKQYLDEKLFILIEKIIALQVSNDHSTRNKYTQSNSHEQLDVKGKNLQSIFKVGLQTSHENWAKIMQDIDLQANEVMRVSTLEHTIAIARDENGTYKVYDPNNTRVCQKFDDASQMTKWLSKNAFNFSLLPFGSKTLDMNIDVISTESPIARRFPDKNKLFDDYLTPSQRELTNNKGGGLHFAMTFDDAEAVEYILKDKKFNRGEFVHTALCGIARDSENALAILINNRDKKEHLGDLQAILLHAISSGKYRCMQKLLEIEEVKAFYHDYIKDHPTKMLRMAFSGMNEQSIDKVFNDFITHYDSANNLTKTAVSTLIDISISKKNPVAITILAGKINYFDKKITDHAQRLTFIKQAIEHNDPLMVRTLIKNLNLSSDELNCLNIGVSMVNKYNVEIFTTLKEKGFQFSPQADDLIERKQQQSIGVVKSIGLALTRFSEFLTQQNKIKVDHDKIKQNFTLFKERNSTLRNEGIGPAEPGKSMVPG</sequence>
<evidence type="ECO:0000313" key="1">
    <source>
        <dbReference type="EMBL" id="KTD65693.1"/>
    </source>
</evidence>
<proteinExistence type="predicted"/>
<reference evidence="1 2" key="1">
    <citation type="submission" date="2015-11" db="EMBL/GenBank/DDBJ databases">
        <title>Genomic analysis of 38 Legionella species identifies large and diverse effector repertoires.</title>
        <authorList>
            <person name="Burstein D."/>
            <person name="Amaro F."/>
            <person name="Zusman T."/>
            <person name="Lifshitz Z."/>
            <person name="Cohen O."/>
            <person name="Gilbert J.A."/>
            <person name="Pupko T."/>
            <person name="Shuman H.A."/>
            <person name="Segal G."/>
        </authorList>
    </citation>
    <scope>NUCLEOTIDE SEQUENCE [LARGE SCALE GENOMIC DNA]</scope>
    <source>
        <strain evidence="1 2">Mt.St.Helens-9</strain>
    </source>
</reference>
<name>A0A0W0Z982_LEGSP</name>
<protein>
    <submittedName>
        <fullName evidence="1">Ankyrin repeat-containing protein</fullName>
    </submittedName>
</protein>
<dbReference type="EMBL" id="LNYX01000005">
    <property type="protein sequence ID" value="KTD65693.1"/>
    <property type="molecule type" value="Genomic_DNA"/>
</dbReference>
<evidence type="ECO:0000313" key="2">
    <source>
        <dbReference type="Proteomes" id="UP000054877"/>
    </source>
</evidence>
<dbReference type="PATRIC" id="fig|452.5.peg.442"/>
<dbReference type="Proteomes" id="UP000054877">
    <property type="component" value="Unassembled WGS sequence"/>
</dbReference>
<keyword evidence="2" id="KW-1185">Reference proteome</keyword>
<organism evidence="1 2">
    <name type="scientific">Legionella spiritensis</name>
    <dbReference type="NCBI Taxonomy" id="452"/>
    <lineage>
        <taxon>Bacteria</taxon>
        <taxon>Pseudomonadati</taxon>
        <taxon>Pseudomonadota</taxon>
        <taxon>Gammaproteobacteria</taxon>
        <taxon>Legionellales</taxon>
        <taxon>Legionellaceae</taxon>
        <taxon>Legionella</taxon>
    </lineage>
</organism>